<dbReference type="EMBL" id="OZ035826">
    <property type="protein sequence ID" value="CAL1604566.1"/>
    <property type="molecule type" value="Genomic_DNA"/>
</dbReference>
<evidence type="ECO:0000313" key="2">
    <source>
        <dbReference type="Proteomes" id="UP001497482"/>
    </source>
</evidence>
<sequence>MDDDPDPQRRPPCCCSLSFILKDYCVGADANRGFWEIQRRKELKMLLVWRARLLLTLATLTNQVTEINSALKLTPHSAAVAEVGAKGSCGEEEAEGRQVLIHSLWSLITVNVETGQSCWCVFHLSITD</sequence>
<keyword evidence="2" id="KW-1185">Reference proteome</keyword>
<evidence type="ECO:0000313" key="1">
    <source>
        <dbReference type="EMBL" id="CAL1604566.1"/>
    </source>
</evidence>
<accession>A0AAV2LSB8</accession>
<gene>
    <name evidence="1" type="ORF">KC01_LOCUS32058</name>
</gene>
<dbReference type="AlphaFoldDB" id="A0AAV2LSB8"/>
<protein>
    <submittedName>
        <fullName evidence="1">Uncharacterized protein</fullName>
    </submittedName>
</protein>
<name>A0AAV2LSB8_KNICA</name>
<organism evidence="1 2">
    <name type="scientific">Knipowitschia caucasica</name>
    <name type="common">Caucasian dwarf goby</name>
    <name type="synonym">Pomatoschistus caucasicus</name>
    <dbReference type="NCBI Taxonomy" id="637954"/>
    <lineage>
        <taxon>Eukaryota</taxon>
        <taxon>Metazoa</taxon>
        <taxon>Chordata</taxon>
        <taxon>Craniata</taxon>
        <taxon>Vertebrata</taxon>
        <taxon>Euteleostomi</taxon>
        <taxon>Actinopterygii</taxon>
        <taxon>Neopterygii</taxon>
        <taxon>Teleostei</taxon>
        <taxon>Neoteleostei</taxon>
        <taxon>Acanthomorphata</taxon>
        <taxon>Gobiaria</taxon>
        <taxon>Gobiiformes</taxon>
        <taxon>Gobioidei</taxon>
        <taxon>Gobiidae</taxon>
        <taxon>Gobiinae</taxon>
        <taxon>Knipowitschia</taxon>
    </lineage>
</organism>
<reference evidence="1 2" key="1">
    <citation type="submission" date="2024-04" db="EMBL/GenBank/DDBJ databases">
        <authorList>
            <person name="Waldvogel A.-M."/>
            <person name="Schoenle A."/>
        </authorList>
    </citation>
    <scope>NUCLEOTIDE SEQUENCE [LARGE SCALE GENOMIC DNA]</scope>
</reference>
<dbReference type="Proteomes" id="UP001497482">
    <property type="component" value="Chromosome 4"/>
</dbReference>
<proteinExistence type="predicted"/>